<keyword evidence="5" id="KW-1185">Reference proteome</keyword>
<dbReference type="Proteomes" id="UP001525890">
    <property type="component" value="Unassembled WGS sequence"/>
</dbReference>
<dbReference type="PROSITE" id="PS51352">
    <property type="entry name" value="THIOREDOXIN_2"/>
    <property type="match status" value="1"/>
</dbReference>
<evidence type="ECO:0000259" key="3">
    <source>
        <dbReference type="PROSITE" id="PS51352"/>
    </source>
</evidence>
<dbReference type="PROSITE" id="PS00194">
    <property type="entry name" value="THIOREDOXIN_1"/>
    <property type="match status" value="1"/>
</dbReference>
<dbReference type="InterPro" id="IPR013766">
    <property type="entry name" value="Thioredoxin_domain"/>
</dbReference>
<keyword evidence="2" id="KW-1133">Transmembrane helix</keyword>
<protein>
    <submittedName>
        <fullName evidence="4">Thioredoxin family protein</fullName>
    </submittedName>
</protein>
<dbReference type="EMBL" id="JAMXFF010000021">
    <property type="protein sequence ID" value="MCT7967586.1"/>
    <property type="molecule type" value="Genomic_DNA"/>
</dbReference>
<sequence>MTANLPEKPPASFLNQLRNLIIVLTATVLAVGIFLGLRTESSTVSLTDLETDSIPYEVALENGKPTLMEFYANWCTSCMAMAPSMKELETEYAESVNFVMLNVDNTKWLPELTKYRVDGIPHFVFLGGDGEAIAEAIGEIPQGVMAENIEALIAGNPLPHAKAKGQSSVLNSAAVPKNASKTDPRSHSAQVVN</sequence>
<evidence type="ECO:0000256" key="2">
    <source>
        <dbReference type="SAM" id="Phobius"/>
    </source>
</evidence>
<dbReference type="Pfam" id="PF00085">
    <property type="entry name" value="Thioredoxin"/>
    <property type="match status" value="1"/>
</dbReference>
<comment type="caution">
    <text evidence="4">The sequence shown here is derived from an EMBL/GenBank/DDBJ whole genome shotgun (WGS) entry which is preliminary data.</text>
</comment>
<organism evidence="4 5">
    <name type="scientific">Laspinema palackyanum D2a</name>
    <dbReference type="NCBI Taxonomy" id="2953684"/>
    <lineage>
        <taxon>Bacteria</taxon>
        <taxon>Bacillati</taxon>
        <taxon>Cyanobacteriota</taxon>
        <taxon>Cyanophyceae</taxon>
        <taxon>Oscillatoriophycideae</taxon>
        <taxon>Oscillatoriales</taxon>
        <taxon>Laspinemataceae</taxon>
        <taxon>Laspinema</taxon>
        <taxon>Laspinema palackyanum</taxon>
    </lineage>
</organism>
<accession>A0ABT2MS53</accession>
<name>A0ABT2MS53_9CYAN</name>
<reference evidence="4 5" key="1">
    <citation type="journal article" date="2022" name="Front. Microbiol.">
        <title>High genomic differentiation and limited gene flow indicate recent cryptic speciation within the genus Laspinema (cyanobacteria).</title>
        <authorList>
            <person name="Stanojkovic A."/>
            <person name="Skoupy S."/>
            <person name="Skaloud P."/>
            <person name="Dvorak P."/>
        </authorList>
    </citation>
    <scope>NUCLEOTIDE SEQUENCE [LARGE SCALE GENOMIC DNA]</scope>
    <source>
        <strain evidence="4 5">D2a</strain>
    </source>
</reference>
<dbReference type="InterPro" id="IPR017937">
    <property type="entry name" value="Thioredoxin_CS"/>
</dbReference>
<dbReference type="InterPro" id="IPR044241">
    <property type="entry name" value="TxlA/HCF164"/>
</dbReference>
<dbReference type="Gene3D" id="3.40.30.10">
    <property type="entry name" value="Glutaredoxin"/>
    <property type="match status" value="1"/>
</dbReference>
<feature type="region of interest" description="Disordered" evidence="1">
    <location>
        <begin position="165"/>
        <end position="193"/>
    </location>
</feature>
<dbReference type="RefSeq" id="WP_368007161.1">
    <property type="nucleotide sequence ID" value="NZ_JAMXFF010000021.1"/>
</dbReference>
<dbReference type="SUPFAM" id="SSF52833">
    <property type="entry name" value="Thioredoxin-like"/>
    <property type="match status" value="1"/>
</dbReference>
<feature type="domain" description="Thioredoxin" evidence="3">
    <location>
        <begin position="35"/>
        <end position="154"/>
    </location>
</feature>
<dbReference type="InterPro" id="IPR036249">
    <property type="entry name" value="Thioredoxin-like_sf"/>
</dbReference>
<feature type="transmembrane region" description="Helical" evidence="2">
    <location>
        <begin position="20"/>
        <end position="37"/>
    </location>
</feature>
<proteinExistence type="predicted"/>
<evidence type="ECO:0000256" key="1">
    <source>
        <dbReference type="SAM" id="MobiDB-lite"/>
    </source>
</evidence>
<keyword evidence="2" id="KW-0472">Membrane</keyword>
<dbReference type="PANTHER" id="PTHR47353">
    <property type="entry name" value="THIOREDOXIN-LIKE PROTEIN HCF164, CHLOROPLASTIC"/>
    <property type="match status" value="1"/>
</dbReference>
<keyword evidence="2" id="KW-0812">Transmembrane</keyword>
<dbReference type="CDD" id="cd02950">
    <property type="entry name" value="TxlA"/>
    <property type="match status" value="1"/>
</dbReference>
<gene>
    <name evidence="4" type="ORF">NG799_14695</name>
</gene>
<dbReference type="PANTHER" id="PTHR47353:SF1">
    <property type="entry name" value="THIOREDOXIN-LIKE PROTEIN HCF164, CHLOROPLASTIC"/>
    <property type="match status" value="1"/>
</dbReference>
<evidence type="ECO:0000313" key="4">
    <source>
        <dbReference type="EMBL" id="MCT7967586.1"/>
    </source>
</evidence>
<evidence type="ECO:0000313" key="5">
    <source>
        <dbReference type="Proteomes" id="UP001525890"/>
    </source>
</evidence>